<protein>
    <submittedName>
        <fullName evidence="1">Uncharacterized protein</fullName>
    </submittedName>
</protein>
<keyword evidence="2" id="KW-1185">Reference proteome</keyword>
<reference evidence="1 2" key="1">
    <citation type="submission" date="2019-10" db="EMBL/GenBank/DDBJ databases">
        <title>Glycomyces albidus sp. nov., a novel actinomycete isolated from rhizosphere soil of wheat (Triticum aestivum L.).</title>
        <authorList>
            <person name="Qian L."/>
        </authorList>
    </citation>
    <scope>NUCLEOTIDE SEQUENCE [LARGE SCALE GENOMIC DNA]</scope>
    <source>
        <strain evidence="1 2">NEAU-7082</strain>
    </source>
</reference>
<evidence type="ECO:0000313" key="2">
    <source>
        <dbReference type="Proteomes" id="UP000477750"/>
    </source>
</evidence>
<dbReference type="AlphaFoldDB" id="A0A6L5G3W5"/>
<comment type="caution">
    <text evidence="1">The sequence shown here is derived from an EMBL/GenBank/DDBJ whole genome shotgun (WGS) entry which is preliminary data.</text>
</comment>
<organism evidence="1 2">
    <name type="scientific">Glycomyces albidus</name>
    <dbReference type="NCBI Taxonomy" id="2656774"/>
    <lineage>
        <taxon>Bacteria</taxon>
        <taxon>Bacillati</taxon>
        <taxon>Actinomycetota</taxon>
        <taxon>Actinomycetes</taxon>
        <taxon>Glycomycetales</taxon>
        <taxon>Glycomycetaceae</taxon>
        <taxon>Glycomyces</taxon>
    </lineage>
</organism>
<evidence type="ECO:0000313" key="1">
    <source>
        <dbReference type="EMBL" id="MQM24243.1"/>
    </source>
</evidence>
<proteinExistence type="predicted"/>
<dbReference type="EMBL" id="WIAO01000001">
    <property type="protein sequence ID" value="MQM24243.1"/>
    <property type="molecule type" value="Genomic_DNA"/>
</dbReference>
<dbReference type="Proteomes" id="UP000477750">
    <property type="component" value="Unassembled WGS sequence"/>
</dbReference>
<gene>
    <name evidence="1" type="ORF">GFD30_01420</name>
</gene>
<name>A0A6L5G3W5_9ACTN</name>
<sequence>MSPSRARHRRWVPPAAVAFTLAWVVLAVAVNRALPNREPVPPGDAVEVGGAVVTDLEGWTLDTAASDLAQQIVLDKGDQVLLISYHGFGREASGDDAWQGFEHLLSASTAREGGIALGDREPLQVEGAAQGEWSGLHVADRAGAAFVVTADDGLEAVEGTVLGPLQSSNTDIDAALAVVQSVELLSNMEVL</sequence>
<dbReference type="RefSeq" id="WP_153023420.1">
    <property type="nucleotide sequence ID" value="NZ_WIAO01000001.1"/>
</dbReference>
<accession>A0A6L5G3W5</accession>